<dbReference type="OrthoDB" id="9814580at2"/>
<evidence type="ECO:0000259" key="10">
    <source>
        <dbReference type="PROSITE" id="PS51163"/>
    </source>
</evidence>
<keyword evidence="5 9" id="KW-0548">Nucleotidyltransferase</keyword>
<dbReference type="EMBL" id="CP029161">
    <property type="protein sequence ID" value="AWH90321.1"/>
    <property type="molecule type" value="Genomic_DNA"/>
</dbReference>
<feature type="domain" description="YrdC-like" evidence="10">
    <location>
        <begin position="7"/>
        <end position="192"/>
    </location>
</feature>
<dbReference type="GO" id="GO:0061710">
    <property type="term" value="F:L-threonylcarbamoyladenylate synthase"/>
    <property type="evidence" value="ECO:0007669"/>
    <property type="project" value="UniProtKB-EC"/>
</dbReference>
<dbReference type="PANTHER" id="PTHR17490:SF18">
    <property type="entry name" value="THREONYLCARBAMOYL-AMP SYNTHASE"/>
    <property type="match status" value="1"/>
</dbReference>
<dbReference type="PROSITE" id="PS51163">
    <property type="entry name" value="YRDC"/>
    <property type="match status" value="1"/>
</dbReference>
<dbReference type="InterPro" id="IPR017945">
    <property type="entry name" value="DHBP_synth_RibB-like_a/b_dom"/>
</dbReference>
<comment type="subcellular location">
    <subcellularLocation>
        <location evidence="1 9">Cytoplasm</location>
    </subcellularLocation>
</comment>
<accession>A0A2U8DFM0</accession>
<evidence type="ECO:0000256" key="2">
    <source>
        <dbReference type="ARBA" id="ARBA00022490"/>
    </source>
</evidence>
<evidence type="ECO:0000256" key="1">
    <source>
        <dbReference type="ARBA" id="ARBA00004496"/>
    </source>
</evidence>
<dbReference type="SUPFAM" id="SSF55821">
    <property type="entry name" value="YrdC/RibB"/>
    <property type="match status" value="1"/>
</dbReference>
<evidence type="ECO:0000313" key="11">
    <source>
        <dbReference type="EMBL" id="AWH90321.1"/>
    </source>
</evidence>
<reference evidence="11 12" key="1">
    <citation type="submission" date="2018-04" db="EMBL/GenBank/DDBJ databases">
        <title>Genome sequence of Buchnera aphidicola from Melaphis sacchari.</title>
        <authorList>
            <person name="Geib S.M."/>
            <person name="Palmer N.A."/>
            <person name="Sattler S.E."/>
            <person name="Sarath G."/>
        </authorList>
    </citation>
    <scope>NUCLEOTIDE SEQUENCE [LARGE SCALE GENOMIC DNA]</scope>
    <source>
        <strain evidence="11 12">LSU</strain>
    </source>
</reference>
<dbReference type="InterPro" id="IPR023535">
    <property type="entry name" value="TC-AMP_synthase"/>
</dbReference>
<proteinExistence type="inferred from homology"/>
<keyword evidence="3 9" id="KW-0808">Transferase</keyword>
<dbReference type="Gene3D" id="3.90.870.10">
    <property type="entry name" value="DHBP synthase"/>
    <property type="match status" value="1"/>
</dbReference>
<evidence type="ECO:0000313" key="12">
    <source>
        <dbReference type="Proteomes" id="UP000244884"/>
    </source>
</evidence>
<name>A0A2U8DFM0_9GAMM</name>
<dbReference type="HAMAP" id="MF_01852">
    <property type="entry name" value="TsaC"/>
    <property type="match status" value="1"/>
</dbReference>
<gene>
    <name evidence="9" type="primary">tsaC</name>
    <name evidence="11" type="ORF">DD681_00570</name>
</gene>
<evidence type="ECO:0000256" key="4">
    <source>
        <dbReference type="ARBA" id="ARBA00022694"/>
    </source>
</evidence>
<evidence type="ECO:0000256" key="3">
    <source>
        <dbReference type="ARBA" id="ARBA00022679"/>
    </source>
</evidence>
<keyword evidence="2 9" id="KW-0963">Cytoplasm</keyword>
<keyword evidence="4 9" id="KW-0819">tRNA processing</keyword>
<dbReference type="InterPro" id="IPR006070">
    <property type="entry name" value="Sua5-like_dom"/>
</dbReference>
<dbReference type="FunFam" id="3.90.870.10:FF:000004">
    <property type="entry name" value="Threonylcarbamoyl-AMP synthase"/>
    <property type="match status" value="1"/>
</dbReference>
<protein>
    <recommendedName>
        <fullName evidence="9">Threonylcarbamoyl-AMP synthase</fullName>
        <shortName evidence="9">TC-AMP synthase</shortName>
        <ecNumber evidence="9">2.7.7.87</ecNumber>
    </recommendedName>
    <alternativeName>
        <fullName evidence="9">L-threonylcarbamoyladenylate synthase</fullName>
    </alternativeName>
    <alternativeName>
        <fullName evidence="9">t(6)A37 threonylcarbamoyladenosine biosynthesis protein TsaC</fullName>
    </alternativeName>
    <alternativeName>
        <fullName evidence="9">tRNA threonylcarbamoyladenosine biosynthesis protein TsaC</fullName>
    </alternativeName>
</protein>
<keyword evidence="7 9" id="KW-0067">ATP-binding</keyword>
<keyword evidence="6 9" id="KW-0547">Nucleotide-binding</keyword>
<dbReference type="Proteomes" id="UP000244884">
    <property type="component" value="Chromosome"/>
</dbReference>
<evidence type="ECO:0000256" key="8">
    <source>
        <dbReference type="ARBA" id="ARBA00048366"/>
    </source>
</evidence>
<dbReference type="AlphaFoldDB" id="A0A2U8DFM0"/>
<comment type="function">
    <text evidence="9">Required for the formation of a threonylcarbamoyl group on adenosine at position 37 (t(6)A37) in tRNAs that read codons beginning with adenine. Catalyzes the conversion of L-threonine, HCO(3)(-)/CO(2) and ATP to give threonylcarbamoyl-AMP (TC-AMP) as the acyladenylate intermediate, with the release of diphosphate.</text>
</comment>
<comment type="catalytic activity">
    <reaction evidence="8 9">
        <text>L-threonine + hydrogencarbonate + ATP = L-threonylcarbamoyladenylate + diphosphate + H2O</text>
        <dbReference type="Rhea" id="RHEA:36407"/>
        <dbReference type="ChEBI" id="CHEBI:15377"/>
        <dbReference type="ChEBI" id="CHEBI:17544"/>
        <dbReference type="ChEBI" id="CHEBI:30616"/>
        <dbReference type="ChEBI" id="CHEBI:33019"/>
        <dbReference type="ChEBI" id="CHEBI:57926"/>
        <dbReference type="ChEBI" id="CHEBI:73682"/>
        <dbReference type="EC" id="2.7.7.87"/>
    </reaction>
</comment>
<dbReference type="PANTHER" id="PTHR17490">
    <property type="entry name" value="SUA5"/>
    <property type="match status" value="1"/>
</dbReference>
<evidence type="ECO:0000256" key="6">
    <source>
        <dbReference type="ARBA" id="ARBA00022741"/>
    </source>
</evidence>
<evidence type="ECO:0000256" key="7">
    <source>
        <dbReference type="ARBA" id="ARBA00022840"/>
    </source>
</evidence>
<dbReference type="GO" id="GO:0006450">
    <property type="term" value="P:regulation of translational fidelity"/>
    <property type="evidence" value="ECO:0007669"/>
    <property type="project" value="TreeGrafter"/>
</dbReference>
<dbReference type="GO" id="GO:0003725">
    <property type="term" value="F:double-stranded RNA binding"/>
    <property type="evidence" value="ECO:0007669"/>
    <property type="project" value="InterPro"/>
</dbReference>
<dbReference type="GO" id="GO:0005524">
    <property type="term" value="F:ATP binding"/>
    <property type="evidence" value="ECO:0007669"/>
    <property type="project" value="UniProtKB-UniRule"/>
</dbReference>
<dbReference type="Pfam" id="PF01300">
    <property type="entry name" value="Sua5_yciO_yrdC"/>
    <property type="match status" value="1"/>
</dbReference>
<dbReference type="InterPro" id="IPR050156">
    <property type="entry name" value="TC-AMP_synthase_SUA5"/>
</dbReference>
<dbReference type="EC" id="2.7.7.87" evidence="9"/>
<dbReference type="GO" id="GO:0000049">
    <property type="term" value="F:tRNA binding"/>
    <property type="evidence" value="ECO:0007669"/>
    <property type="project" value="TreeGrafter"/>
</dbReference>
<dbReference type="GO" id="GO:0002949">
    <property type="term" value="P:tRNA threonylcarbamoyladenosine modification"/>
    <property type="evidence" value="ECO:0007669"/>
    <property type="project" value="UniProtKB-UniRule"/>
</dbReference>
<evidence type="ECO:0000256" key="5">
    <source>
        <dbReference type="ARBA" id="ARBA00022695"/>
    </source>
</evidence>
<dbReference type="GO" id="GO:0005737">
    <property type="term" value="C:cytoplasm"/>
    <property type="evidence" value="ECO:0007669"/>
    <property type="project" value="UniProtKB-SubCell"/>
</dbReference>
<evidence type="ECO:0000256" key="9">
    <source>
        <dbReference type="HAMAP-Rule" id="MF_01852"/>
    </source>
</evidence>
<sequence length="192" mass="21554">MNKNIFLTSLIYCIQELYNSNVIAYPTEAMFGLGCDPDNKKAVKKLLKLKKRSIKKGLILVASHYNQIKNYINENSLSIKKKKDMLMQWPGPVTFLVPASISAPHWLTGHFNTVAVRISNHFSIIKLCNIFGKALISTSANFSNMPPCLTTEDICRIFGKKFPLLNGKIGSEKNPSTIINIINGKFIRHANI</sequence>
<comment type="similarity">
    <text evidence="9">Belongs to the SUA5 family. TsaC subfamily.</text>
</comment>
<organism evidence="11 12">
    <name type="scientific">Buchnera aphidicola</name>
    <name type="common">Melanaphis sacchari</name>
    <dbReference type="NCBI Taxonomy" id="2173854"/>
    <lineage>
        <taxon>Bacteria</taxon>
        <taxon>Pseudomonadati</taxon>
        <taxon>Pseudomonadota</taxon>
        <taxon>Gammaproteobacteria</taxon>
        <taxon>Enterobacterales</taxon>
        <taxon>Erwiniaceae</taxon>
        <taxon>Buchnera</taxon>
    </lineage>
</organism>